<dbReference type="InterPro" id="IPR004179">
    <property type="entry name" value="Sec63-dom"/>
</dbReference>
<dbReference type="AlphaFoldDB" id="A0AA39GER3"/>
<dbReference type="GO" id="GO:0016787">
    <property type="term" value="F:hydrolase activity"/>
    <property type="evidence" value="ECO:0007669"/>
    <property type="project" value="UniProtKB-KW"/>
</dbReference>
<dbReference type="Gene3D" id="1.10.3380.10">
    <property type="entry name" value="Sec63 N-terminal domain-like domain"/>
    <property type="match status" value="1"/>
</dbReference>
<dbReference type="SUPFAM" id="SSF158702">
    <property type="entry name" value="Sec63 N-terminal domain-like"/>
    <property type="match status" value="1"/>
</dbReference>
<evidence type="ECO:0000313" key="3">
    <source>
        <dbReference type="Proteomes" id="UP001175261"/>
    </source>
</evidence>
<sequence length="333" mass="37953">MASPTPPSDTVWREIQLRYKLAPPSFKNLLAIHSTPSRQDVLRQACYCTEFATFPFSPADKPFFREVNDHCPIPYRIPQPLEHSWQKVFLLVQIDLARCGWPNKLSAVARKELHSERGRIYKVLDQVLRCLVDILGQKLDGSGVVTALDVLRSVTAGAWEGNGMDLLQIEGIGPAKAQKLNQAGIKTIQHLSKLEFYHIERLLSRNPPFGQQLHRKVSGFPRLVLTVRSVEDHPYNTGIHSTQPGSSQQPMLRILLWYENEELPIWDKKSPWTTLTINGEDGRLLWFWRGSIKRLTGRKDMVVRLPARCHETVHVIFACETIVGTVQRATVEL</sequence>
<keyword evidence="3" id="KW-1185">Reference proteome</keyword>
<feature type="domain" description="SEC63" evidence="1">
    <location>
        <begin position="9"/>
        <end position="333"/>
    </location>
</feature>
<dbReference type="PANTHER" id="PTHR47835">
    <property type="entry name" value="HFM1, ATP DEPENDENT DNA HELICASE HOMOLOG"/>
    <property type="match status" value="1"/>
</dbReference>
<dbReference type="Gene3D" id="1.10.150.20">
    <property type="entry name" value="5' to 3' exonuclease, C-terminal subdomain"/>
    <property type="match status" value="1"/>
</dbReference>
<reference evidence="2" key="1">
    <citation type="submission" date="2022-10" db="EMBL/GenBank/DDBJ databases">
        <title>Determination and structural analysis of whole genome sequence of Sarocladium strictum F4-1.</title>
        <authorList>
            <person name="Hu L."/>
            <person name="Jiang Y."/>
        </authorList>
    </citation>
    <scope>NUCLEOTIDE SEQUENCE</scope>
    <source>
        <strain evidence="2">F4-1</strain>
    </source>
</reference>
<proteinExistence type="predicted"/>
<gene>
    <name evidence="2" type="ORF">NLU13_7686</name>
</gene>
<protein>
    <recommendedName>
        <fullName evidence="1">SEC63 domain-containing protein</fullName>
    </recommendedName>
</protein>
<dbReference type="SMART" id="SM00973">
    <property type="entry name" value="Sec63"/>
    <property type="match status" value="1"/>
</dbReference>
<organism evidence="2 3">
    <name type="scientific">Sarocladium strictum</name>
    <name type="common">Black bundle disease fungus</name>
    <name type="synonym">Acremonium strictum</name>
    <dbReference type="NCBI Taxonomy" id="5046"/>
    <lineage>
        <taxon>Eukaryota</taxon>
        <taxon>Fungi</taxon>
        <taxon>Dikarya</taxon>
        <taxon>Ascomycota</taxon>
        <taxon>Pezizomycotina</taxon>
        <taxon>Sordariomycetes</taxon>
        <taxon>Hypocreomycetidae</taxon>
        <taxon>Hypocreales</taxon>
        <taxon>Sarocladiaceae</taxon>
        <taxon>Sarocladium</taxon>
    </lineage>
</organism>
<dbReference type="PANTHER" id="PTHR47835:SF3">
    <property type="entry name" value="HELICASE FOR MEIOSIS 1"/>
    <property type="match status" value="1"/>
</dbReference>
<dbReference type="EMBL" id="JAPDFR010000007">
    <property type="protein sequence ID" value="KAK0385209.1"/>
    <property type="molecule type" value="Genomic_DNA"/>
</dbReference>
<accession>A0AA39GER3</accession>
<dbReference type="GO" id="GO:0051321">
    <property type="term" value="P:meiotic cell cycle"/>
    <property type="evidence" value="ECO:0007669"/>
    <property type="project" value="UniProtKB-KW"/>
</dbReference>
<dbReference type="Proteomes" id="UP001175261">
    <property type="component" value="Unassembled WGS sequence"/>
</dbReference>
<name>A0AA39GER3_SARSR</name>
<dbReference type="Pfam" id="PF02889">
    <property type="entry name" value="Sec63"/>
    <property type="match status" value="1"/>
</dbReference>
<evidence type="ECO:0000259" key="1">
    <source>
        <dbReference type="SMART" id="SM00973"/>
    </source>
</evidence>
<dbReference type="GO" id="GO:0043138">
    <property type="term" value="F:3'-5' DNA helicase activity"/>
    <property type="evidence" value="ECO:0007669"/>
    <property type="project" value="UniProtKB-EC"/>
</dbReference>
<dbReference type="InterPro" id="IPR052247">
    <property type="entry name" value="Meiotic_Crossover_Helicase"/>
</dbReference>
<evidence type="ECO:0000313" key="2">
    <source>
        <dbReference type="EMBL" id="KAK0385209.1"/>
    </source>
</evidence>
<comment type="caution">
    <text evidence="2">The sequence shown here is derived from an EMBL/GenBank/DDBJ whole genome shotgun (WGS) entry which is preliminary data.</text>
</comment>